<name>A0A1D3CX83_9EIME</name>
<dbReference type="PRINTS" id="PR00332">
    <property type="entry name" value="HISTRIAD"/>
</dbReference>
<dbReference type="InterPro" id="IPR019808">
    <property type="entry name" value="Histidine_triad_CS"/>
</dbReference>
<dbReference type="VEuPathDB" id="ToxoDB:LOC34622720"/>
<dbReference type="PANTHER" id="PTHR47670">
    <property type="entry name" value="ADENYLYLSULFATASE HINT3"/>
    <property type="match status" value="1"/>
</dbReference>
<gene>
    <name evidence="5" type="ORF">cyc_06591</name>
</gene>
<evidence type="ECO:0000256" key="1">
    <source>
        <dbReference type="PIRSR" id="PIRSR601310-1"/>
    </source>
</evidence>
<dbReference type="InterPro" id="IPR001310">
    <property type="entry name" value="Histidine_triad_HIT"/>
</dbReference>
<dbReference type="InterPro" id="IPR036265">
    <property type="entry name" value="HIT-like_sf"/>
</dbReference>
<keyword evidence="6" id="KW-1185">Reference proteome</keyword>
<dbReference type="Pfam" id="PF01230">
    <property type="entry name" value="HIT"/>
    <property type="match status" value="1"/>
</dbReference>
<evidence type="ECO:0000313" key="6">
    <source>
        <dbReference type="Proteomes" id="UP000095192"/>
    </source>
</evidence>
<dbReference type="VEuPathDB" id="ToxoDB:cyc_06591"/>
<reference evidence="5 6" key="1">
    <citation type="journal article" date="2016" name="BMC Genomics">
        <title>Comparative genomics reveals Cyclospora cayetanensis possesses coccidia-like metabolism and invasion components but unique surface antigens.</title>
        <authorList>
            <person name="Liu S."/>
            <person name="Wang L."/>
            <person name="Zheng H."/>
            <person name="Xu Z."/>
            <person name="Roellig D.M."/>
            <person name="Li N."/>
            <person name="Frace M.A."/>
            <person name="Tang K."/>
            <person name="Arrowood M.J."/>
            <person name="Moss D.M."/>
            <person name="Zhang L."/>
            <person name="Feng Y."/>
            <person name="Xiao L."/>
        </authorList>
    </citation>
    <scope>NUCLEOTIDE SEQUENCE [LARGE SCALE GENOMIC DNA]</scope>
    <source>
        <strain evidence="5 6">CHN_HEN01</strain>
    </source>
</reference>
<comment type="caution">
    <text evidence="5">The sequence shown here is derived from an EMBL/GenBank/DDBJ whole genome shotgun (WGS) entry which is preliminary data.</text>
</comment>
<dbReference type="Gene3D" id="3.30.428.10">
    <property type="entry name" value="HIT-like"/>
    <property type="match status" value="1"/>
</dbReference>
<sequence length="215" mass="23270">MSAPPAQRNVASTLRLFSLFLPSLKMKFDRLLLPIAAGFISATPPRGLHLRNRSCHFVAVQTSPADLFAGNRERKGKIATNAIMAQNTVVYDPDNIFETESCIAILDAFPAVPGHSLLISKAPAVTIADLTEQQAADVLKELPRLCRAVQQATGSDGVNVLHNGGASAGQVVFHLHFHVVPRFTGDGLFSQFASAKSMIEPEEAKKMIEKIQSRL</sequence>
<dbReference type="PROSITE" id="PS51084">
    <property type="entry name" value="HIT_2"/>
    <property type="match status" value="1"/>
</dbReference>
<dbReference type="AlphaFoldDB" id="A0A1D3CX83"/>
<proteinExistence type="predicted"/>
<accession>A0A1D3CX83</accession>
<feature type="active site" description="Tele-AMP-histidine intermediate" evidence="1">
    <location>
        <position position="176"/>
    </location>
</feature>
<dbReference type="InParanoid" id="A0A1D3CX83"/>
<dbReference type="InterPro" id="IPR011146">
    <property type="entry name" value="HIT-like"/>
</dbReference>
<dbReference type="SUPFAM" id="SSF54197">
    <property type="entry name" value="HIT-like"/>
    <property type="match status" value="1"/>
</dbReference>
<evidence type="ECO:0000259" key="4">
    <source>
        <dbReference type="PROSITE" id="PS51084"/>
    </source>
</evidence>
<feature type="short sequence motif" description="Histidine triad motif" evidence="2 3">
    <location>
        <begin position="174"/>
        <end position="178"/>
    </location>
</feature>
<dbReference type="GO" id="GO:0047627">
    <property type="term" value="F:adenylylsulfatase activity"/>
    <property type="evidence" value="ECO:0007669"/>
    <property type="project" value="TreeGrafter"/>
</dbReference>
<evidence type="ECO:0000256" key="2">
    <source>
        <dbReference type="PIRSR" id="PIRSR601310-3"/>
    </source>
</evidence>
<dbReference type="Proteomes" id="UP000095192">
    <property type="component" value="Unassembled WGS sequence"/>
</dbReference>
<organism evidence="5 6">
    <name type="scientific">Cyclospora cayetanensis</name>
    <dbReference type="NCBI Taxonomy" id="88456"/>
    <lineage>
        <taxon>Eukaryota</taxon>
        <taxon>Sar</taxon>
        <taxon>Alveolata</taxon>
        <taxon>Apicomplexa</taxon>
        <taxon>Conoidasida</taxon>
        <taxon>Coccidia</taxon>
        <taxon>Eucoccidiorida</taxon>
        <taxon>Eimeriorina</taxon>
        <taxon>Eimeriidae</taxon>
        <taxon>Cyclospora</taxon>
    </lineage>
</organism>
<dbReference type="GO" id="GO:0009150">
    <property type="term" value="P:purine ribonucleotide metabolic process"/>
    <property type="evidence" value="ECO:0007669"/>
    <property type="project" value="TreeGrafter"/>
</dbReference>
<protein>
    <submittedName>
        <fullName evidence="5">Hit domain-containing protein</fullName>
    </submittedName>
</protein>
<feature type="domain" description="HIT" evidence="4">
    <location>
        <begin position="83"/>
        <end position="189"/>
    </location>
</feature>
<evidence type="ECO:0000256" key="3">
    <source>
        <dbReference type="PROSITE-ProRule" id="PRU00464"/>
    </source>
</evidence>
<dbReference type="PANTHER" id="PTHR47670:SF1">
    <property type="entry name" value="ADENYLYLSULFATASE HINT3"/>
    <property type="match status" value="1"/>
</dbReference>
<evidence type="ECO:0000313" key="5">
    <source>
        <dbReference type="EMBL" id="OEH75806.1"/>
    </source>
</evidence>
<dbReference type="GO" id="GO:0006790">
    <property type="term" value="P:sulfur compound metabolic process"/>
    <property type="evidence" value="ECO:0007669"/>
    <property type="project" value="TreeGrafter"/>
</dbReference>
<dbReference type="PROSITE" id="PS00892">
    <property type="entry name" value="HIT_1"/>
    <property type="match status" value="1"/>
</dbReference>
<dbReference type="EMBL" id="JROU02001627">
    <property type="protein sequence ID" value="OEH75806.1"/>
    <property type="molecule type" value="Genomic_DNA"/>
</dbReference>